<keyword evidence="1" id="KW-0472">Membrane</keyword>
<dbReference type="Proteomes" id="UP000272463">
    <property type="component" value="Segment"/>
</dbReference>
<keyword evidence="3" id="KW-1185">Reference proteome</keyword>
<evidence type="ECO:0000313" key="3">
    <source>
        <dbReference type="Proteomes" id="UP000272463"/>
    </source>
</evidence>
<sequence>MQEGDLGFLLGVLTLALFLITIETYFQNGYAFLALLFILLFIILLDMAFFREVHRKR</sequence>
<feature type="transmembrane region" description="Helical" evidence="1">
    <location>
        <begin position="7"/>
        <end position="26"/>
    </location>
</feature>
<dbReference type="EMBL" id="MK064567">
    <property type="protein sequence ID" value="AZI76011.1"/>
    <property type="molecule type" value="Genomic_DNA"/>
</dbReference>
<name>A0A3S8NFL1_9VIRU</name>
<gene>
    <name evidence="2" type="ORF">SPV2_gp12</name>
</gene>
<feature type="transmembrane region" description="Helical" evidence="1">
    <location>
        <begin position="32"/>
        <end position="50"/>
    </location>
</feature>
<proteinExistence type="predicted"/>
<keyword evidence="1" id="KW-1133">Transmembrane helix</keyword>
<keyword evidence="1" id="KW-0812">Transmembrane</keyword>
<accession>A0A3S8NFL1</accession>
<organism evidence="2 3">
    <name type="scientific">Sulfolobus polyhedral virus 2</name>
    <dbReference type="NCBI Taxonomy" id="2493125"/>
    <lineage>
        <taxon>Viruses</taxon>
        <taxon>Viruses incertae sedis</taxon>
        <taxon>Portogloboviridae</taxon>
        <taxon>Alphaportoglobovirus</taxon>
        <taxon>Alphaportoglobovirus umijigokuense</taxon>
    </lineage>
</organism>
<evidence type="ECO:0000313" key="2">
    <source>
        <dbReference type="EMBL" id="AZI76011.1"/>
    </source>
</evidence>
<evidence type="ECO:0000256" key="1">
    <source>
        <dbReference type="SAM" id="Phobius"/>
    </source>
</evidence>
<protein>
    <submittedName>
        <fullName evidence="2">Uncharacterized protein</fullName>
    </submittedName>
</protein>
<reference evidence="2 3" key="1">
    <citation type="journal article" date="2018" name="Environ. Microbiol.">
        <title>New archaeal viruses discovered by metagenomic analysis of viral communities in enrichment cultures.</title>
        <authorList>
            <person name="Liu Y."/>
            <person name="Brandt D."/>
            <person name="Ishino S."/>
            <person name="Ishino Y."/>
            <person name="Koonin E.V."/>
            <person name="Kalinowski J."/>
            <person name="Krupovic M."/>
            <person name="Prangishvili D."/>
        </authorList>
    </citation>
    <scope>NUCLEOTIDE SEQUENCE [LARGE SCALE GENOMIC DNA]</scope>
</reference>